<evidence type="ECO:0000256" key="1">
    <source>
        <dbReference type="SAM" id="MobiDB-lite"/>
    </source>
</evidence>
<evidence type="ECO:0000313" key="2">
    <source>
        <dbReference type="EMBL" id="RNB50539.1"/>
    </source>
</evidence>
<feature type="compositionally biased region" description="Basic and acidic residues" evidence="1">
    <location>
        <begin position="85"/>
        <end position="123"/>
    </location>
</feature>
<comment type="caution">
    <text evidence="2">The sequence shown here is derived from an EMBL/GenBank/DDBJ whole genome shotgun (WGS) entry which is preliminary data.</text>
</comment>
<name>A0A3M8AHI7_9BACL</name>
<reference evidence="2 3" key="1">
    <citation type="submission" date="2018-10" db="EMBL/GenBank/DDBJ databases">
        <title>Phylogenomics of Brevibacillus.</title>
        <authorList>
            <person name="Dunlap C."/>
        </authorList>
    </citation>
    <scope>NUCLEOTIDE SEQUENCE [LARGE SCALE GENOMIC DNA]</scope>
    <source>
        <strain evidence="2 3">NRRL NRS 1219</strain>
    </source>
</reference>
<proteinExistence type="predicted"/>
<organism evidence="2 3">
    <name type="scientific">Brevibacillus agri</name>
    <dbReference type="NCBI Taxonomy" id="51101"/>
    <lineage>
        <taxon>Bacteria</taxon>
        <taxon>Bacillati</taxon>
        <taxon>Bacillota</taxon>
        <taxon>Bacilli</taxon>
        <taxon>Bacillales</taxon>
        <taxon>Paenibacillaceae</taxon>
        <taxon>Brevibacillus</taxon>
    </lineage>
</organism>
<dbReference type="EMBL" id="RHHN01000068">
    <property type="protein sequence ID" value="RNB50539.1"/>
    <property type="molecule type" value="Genomic_DNA"/>
</dbReference>
<gene>
    <name evidence="2" type="ORF">EB820_21275</name>
</gene>
<sequence length="133" mass="15109">MFANDRSRVGDCLCAPAATATRLSLPVDHGDNRAGQKFVFYLPVRYQDRTARNRNARYRPIPARRRRPAKRGAVLCGTRCHRVRPTGEARPGDAAERNVDHRSVCDQFHHSDGRQGDFGDRGKKERRCPARLL</sequence>
<evidence type="ECO:0000313" key="3">
    <source>
        <dbReference type="Proteomes" id="UP000276178"/>
    </source>
</evidence>
<dbReference type="Proteomes" id="UP000276178">
    <property type="component" value="Unassembled WGS sequence"/>
</dbReference>
<dbReference type="AlphaFoldDB" id="A0A3M8AHI7"/>
<feature type="region of interest" description="Disordered" evidence="1">
    <location>
        <begin position="84"/>
        <end position="133"/>
    </location>
</feature>
<protein>
    <submittedName>
        <fullName evidence="2">Uncharacterized protein</fullName>
    </submittedName>
</protein>
<accession>A0A3M8AHI7</accession>